<dbReference type="InterPro" id="IPR027417">
    <property type="entry name" value="P-loop_NTPase"/>
</dbReference>
<keyword evidence="1" id="KW-0808">Transferase</keyword>
<dbReference type="InterPro" id="IPR005331">
    <property type="entry name" value="Sulfotransferase"/>
</dbReference>
<keyword evidence="2" id="KW-1185">Reference proteome</keyword>
<dbReference type="Proteomes" id="UP000193570">
    <property type="component" value="Unassembled WGS sequence"/>
</dbReference>
<reference evidence="1 2" key="1">
    <citation type="submission" date="2017-03" db="EMBL/GenBank/DDBJ databases">
        <authorList>
            <person name="Afonso C.L."/>
            <person name="Miller P.J."/>
            <person name="Scott M.A."/>
            <person name="Spackman E."/>
            <person name="Goraichik I."/>
            <person name="Dimitrov K.M."/>
            <person name="Suarez D.L."/>
            <person name="Swayne D.E."/>
        </authorList>
    </citation>
    <scope>NUCLEOTIDE SEQUENCE [LARGE SCALE GENOMIC DNA]</scope>
    <source>
        <strain evidence="1 2">CECT 8625</strain>
    </source>
</reference>
<dbReference type="OrthoDB" id="7444642at2"/>
<dbReference type="RefSeq" id="WP_085791274.1">
    <property type="nucleotide sequence ID" value="NZ_FWFK01000002.1"/>
</dbReference>
<evidence type="ECO:0000313" key="1">
    <source>
        <dbReference type="EMBL" id="SLN33305.1"/>
    </source>
</evidence>
<name>A0A1X6YWP2_9RHOB</name>
<proteinExistence type="predicted"/>
<accession>A0A1X6YWP2</accession>
<dbReference type="EMBL" id="FWFK01000002">
    <property type="protein sequence ID" value="SLN33305.1"/>
    <property type="molecule type" value="Genomic_DNA"/>
</dbReference>
<dbReference type="AlphaFoldDB" id="A0A1X6YWP2"/>
<dbReference type="GO" id="GO:0016020">
    <property type="term" value="C:membrane"/>
    <property type="evidence" value="ECO:0007669"/>
    <property type="project" value="InterPro"/>
</dbReference>
<dbReference type="GO" id="GO:0008146">
    <property type="term" value="F:sulfotransferase activity"/>
    <property type="evidence" value="ECO:0007669"/>
    <property type="project" value="InterPro"/>
</dbReference>
<dbReference type="Pfam" id="PF03567">
    <property type="entry name" value="Sulfotransfer_2"/>
    <property type="match status" value="1"/>
</dbReference>
<dbReference type="SUPFAM" id="SSF52540">
    <property type="entry name" value="P-loop containing nucleoside triphosphate hydrolases"/>
    <property type="match status" value="1"/>
</dbReference>
<dbReference type="Gene3D" id="3.40.50.300">
    <property type="entry name" value="P-loop containing nucleotide triphosphate hydrolases"/>
    <property type="match status" value="1"/>
</dbReference>
<evidence type="ECO:0000313" key="2">
    <source>
        <dbReference type="Proteomes" id="UP000193570"/>
    </source>
</evidence>
<gene>
    <name evidence="1" type="ORF">ROJ8625_01562</name>
</gene>
<organism evidence="1 2">
    <name type="scientific">Roseivivax jejudonensis</name>
    <dbReference type="NCBI Taxonomy" id="1529041"/>
    <lineage>
        <taxon>Bacteria</taxon>
        <taxon>Pseudomonadati</taxon>
        <taxon>Pseudomonadota</taxon>
        <taxon>Alphaproteobacteria</taxon>
        <taxon>Rhodobacterales</taxon>
        <taxon>Roseobacteraceae</taxon>
        <taxon>Roseivivax</taxon>
    </lineage>
</organism>
<protein>
    <submittedName>
        <fullName evidence="1">Sulfotransferase family protein</fullName>
    </submittedName>
</protein>
<sequence>MPLYRFDTALICFVHVPKTGGSSLEKALRAMGGVQAMHCGKAMPYTRCTPQHMHAAVLDVFAPEALTDLRLAVVRHPFDRLRSEYRMRRAGEIARGRPAPDFDSWVERVFERYARNPYVHDNHVRPQTAFVTETTTVFRFEDGLEAPLEEIARRVGCPAAPLGHERRSDPVEITASDETVARIETFYAHDYRRFGYPTAAH</sequence>